<evidence type="ECO:0000313" key="3">
    <source>
        <dbReference type="Proteomes" id="UP000799750"/>
    </source>
</evidence>
<name>A0A6A6RA40_9PEZI</name>
<dbReference type="EMBL" id="MU004183">
    <property type="protein sequence ID" value="KAF2500357.1"/>
    <property type="molecule type" value="Genomic_DNA"/>
</dbReference>
<evidence type="ECO:0000256" key="1">
    <source>
        <dbReference type="SAM" id="MobiDB-lite"/>
    </source>
</evidence>
<accession>A0A6A6RA40</accession>
<feature type="region of interest" description="Disordered" evidence="1">
    <location>
        <begin position="114"/>
        <end position="164"/>
    </location>
</feature>
<proteinExistence type="predicted"/>
<keyword evidence="3" id="KW-1185">Reference proteome</keyword>
<reference evidence="2" key="1">
    <citation type="journal article" date="2020" name="Stud. Mycol.">
        <title>101 Dothideomycetes genomes: a test case for predicting lifestyles and emergence of pathogens.</title>
        <authorList>
            <person name="Haridas S."/>
            <person name="Albert R."/>
            <person name="Binder M."/>
            <person name="Bloem J."/>
            <person name="Labutti K."/>
            <person name="Salamov A."/>
            <person name="Andreopoulos B."/>
            <person name="Baker S."/>
            <person name="Barry K."/>
            <person name="Bills G."/>
            <person name="Bluhm B."/>
            <person name="Cannon C."/>
            <person name="Castanera R."/>
            <person name="Culley D."/>
            <person name="Daum C."/>
            <person name="Ezra D."/>
            <person name="Gonzalez J."/>
            <person name="Henrissat B."/>
            <person name="Kuo A."/>
            <person name="Liang C."/>
            <person name="Lipzen A."/>
            <person name="Lutzoni F."/>
            <person name="Magnuson J."/>
            <person name="Mondo S."/>
            <person name="Nolan M."/>
            <person name="Ohm R."/>
            <person name="Pangilinan J."/>
            <person name="Park H.-J."/>
            <person name="Ramirez L."/>
            <person name="Alfaro M."/>
            <person name="Sun H."/>
            <person name="Tritt A."/>
            <person name="Yoshinaga Y."/>
            <person name="Zwiers L.-H."/>
            <person name="Turgeon B."/>
            <person name="Goodwin S."/>
            <person name="Spatafora J."/>
            <person name="Crous P."/>
            <person name="Grigoriev I."/>
        </authorList>
    </citation>
    <scope>NUCLEOTIDE SEQUENCE</scope>
    <source>
        <strain evidence="2">CBS 269.34</strain>
    </source>
</reference>
<evidence type="ECO:0000313" key="2">
    <source>
        <dbReference type="EMBL" id="KAF2500357.1"/>
    </source>
</evidence>
<protein>
    <submittedName>
        <fullName evidence="2">Uncharacterized protein</fullName>
    </submittedName>
</protein>
<dbReference type="AlphaFoldDB" id="A0A6A6RA40"/>
<sequence length="233" mass="25536">MRNFRGGRISHYSSQLPHAAFRPPKRYPQPPSNRHQQQRVPRLAHPHATANPTQEQLAIAATIKEWTAGDNLIPAHPRNALHRNDQSSIETKESGPCEDVANVLSQALPPLLTPVAPSVATSRHPSRAGRKLGETRRMRGSSKGKDEGVRGSNRTGVGISAQSNDTRLRKQGGYVLQPKRRPEPQIEKNKRTGGESIRLGVFCSLSLAVGVSIWLQGLRVGEILNLVTPSFVV</sequence>
<dbReference type="Proteomes" id="UP000799750">
    <property type="component" value="Unassembled WGS sequence"/>
</dbReference>
<feature type="region of interest" description="Disordered" evidence="1">
    <location>
        <begin position="1"/>
        <end position="53"/>
    </location>
</feature>
<gene>
    <name evidence="2" type="ORF">BU16DRAFT_244803</name>
</gene>
<feature type="compositionally biased region" description="Basic and acidic residues" evidence="1">
    <location>
        <begin position="131"/>
        <end position="149"/>
    </location>
</feature>
<organism evidence="2 3">
    <name type="scientific">Lophium mytilinum</name>
    <dbReference type="NCBI Taxonomy" id="390894"/>
    <lineage>
        <taxon>Eukaryota</taxon>
        <taxon>Fungi</taxon>
        <taxon>Dikarya</taxon>
        <taxon>Ascomycota</taxon>
        <taxon>Pezizomycotina</taxon>
        <taxon>Dothideomycetes</taxon>
        <taxon>Pleosporomycetidae</taxon>
        <taxon>Mytilinidiales</taxon>
        <taxon>Mytilinidiaceae</taxon>
        <taxon>Lophium</taxon>
    </lineage>
</organism>
<feature type="compositionally biased region" description="Polar residues" evidence="1">
    <location>
        <begin position="152"/>
        <end position="164"/>
    </location>
</feature>